<proteinExistence type="predicted"/>
<keyword evidence="6" id="KW-1185">Reference proteome</keyword>
<dbReference type="PROSITE" id="PS51304">
    <property type="entry name" value="GALECTIN"/>
    <property type="match status" value="1"/>
</dbReference>
<feature type="domain" description="Galectin" evidence="4">
    <location>
        <begin position="9"/>
        <end position="150"/>
    </location>
</feature>
<dbReference type="Pfam" id="PF00337">
    <property type="entry name" value="Gal-bind_lectin"/>
    <property type="match status" value="1"/>
</dbReference>
<dbReference type="PANTHER" id="PTHR11346:SF107">
    <property type="entry name" value="GALECTIN-7"/>
    <property type="match status" value="1"/>
</dbReference>
<protein>
    <recommendedName>
        <fullName evidence="2">Galectin</fullName>
    </recommendedName>
</protein>
<dbReference type="Proteomes" id="UP000694544">
    <property type="component" value="Unplaced"/>
</dbReference>
<dbReference type="CDD" id="cd00070">
    <property type="entry name" value="GLECT"/>
    <property type="match status" value="1"/>
</dbReference>
<evidence type="ECO:0000313" key="6">
    <source>
        <dbReference type="Proteomes" id="UP000694544"/>
    </source>
</evidence>
<dbReference type="InterPro" id="IPR013320">
    <property type="entry name" value="ConA-like_dom_sf"/>
</dbReference>
<dbReference type="GeneTree" id="ENSGT00940000155398"/>
<dbReference type="AlphaFoldDB" id="A0A8C6FGF4"/>
<dbReference type="PANTHER" id="PTHR11346">
    <property type="entry name" value="GALECTIN"/>
    <property type="match status" value="1"/>
</dbReference>
<reference evidence="5" key="1">
    <citation type="submission" date="2025-08" db="UniProtKB">
        <authorList>
            <consortium name="Ensembl"/>
        </authorList>
    </citation>
    <scope>IDENTIFICATION</scope>
</reference>
<dbReference type="SUPFAM" id="SSF49899">
    <property type="entry name" value="Concanavalin A-like lectins/glucanases"/>
    <property type="match status" value="1"/>
</dbReference>
<dbReference type="Gene3D" id="2.60.120.200">
    <property type="match status" value="1"/>
</dbReference>
<dbReference type="InterPro" id="IPR044156">
    <property type="entry name" value="Galectin-like"/>
</dbReference>
<evidence type="ECO:0000259" key="4">
    <source>
        <dbReference type="PROSITE" id="PS51304"/>
    </source>
</evidence>
<dbReference type="SMART" id="SM00908">
    <property type="entry name" value="Gal-bind_lectin"/>
    <property type="match status" value="1"/>
</dbReference>
<feature type="region of interest" description="Disordered" evidence="3">
    <location>
        <begin position="146"/>
        <end position="173"/>
    </location>
</feature>
<dbReference type="InterPro" id="IPR001079">
    <property type="entry name" value="Galectin_CRD"/>
</dbReference>
<evidence type="ECO:0000256" key="2">
    <source>
        <dbReference type="RuleBase" id="RU102079"/>
    </source>
</evidence>
<evidence type="ECO:0000256" key="3">
    <source>
        <dbReference type="SAM" id="MobiDB-lite"/>
    </source>
</evidence>
<dbReference type="SMART" id="SM00276">
    <property type="entry name" value="GLECT"/>
    <property type="match status" value="1"/>
</dbReference>
<organism evidence="5 6">
    <name type="scientific">Moschus moschiferus</name>
    <name type="common">Siberian musk deer</name>
    <name type="synonym">Moschus sibiricus</name>
    <dbReference type="NCBI Taxonomy" id="68415"/>
    <lineage>
        <taxon>Eukaryota</taxon>
        <taxon>Metazoa</taxon>
        <taxon>Chordata</taxon>
        <taxon>Craniata</taxon>
        <taxon>Vertebrata</taxon>
        <taxon>Euteleostomi</taxon>
        <taxon>Mammalia</taxon>
        <taxon>Eutheria</taxon>
        <taxon>Laurasiatheria</taxon>
        <taxon>Artiodactyla</taxon>
        <taxon>Ruminantia</taxon>
        <taxon>Pecora</taxon>
        <taxon>Moschidae</taxon>
        <taxon>Moschus</taxon>
    </lineage>
</organism>
<evidence type="ECO:0000313" key="5">
    <source>
        <dbReference type="Ensembl" id="ENSMMSP00000003602.1"/>
    </source>
</evidence>
<sequence length="232" mass="24938">MAGSFNVPHKTSLPEGIRVGTVLRIRGLVPDKAGRFYVNLLCSEEPGSDAALHFNPRLDESTVVFNSLERGAWGAEERGSGIPFQRGQPFDVLLIATEEGFKLPPPPGGCRWLVRGGFPKQIGLRLFPRLLAVGSGQAPALCSLGQKRTEAPASPRRRQGTRRAGLPCRVGPHTSSSWVHLKAASAPQPGLTRDSTGKGEQVTCRRPVFPHCSHPATSRLGLSGFRGSLGRH</sequence>
<dbReference type="GO" id="GO:0030246">
    <property type="term" value="F:carbohydrate binding"/>
    <property type="evidence" value="ECO:0007669"/>
    <property type="project" value="UniProtKB-UniRule"/>
</dbReference>
<keyword evidence="1 2" id="KW-0430">Lectin</keyword>
<reference evidence="5" key="2">
    <citation type="submission" date="2025-09" db="UniProtKB">
        <authorList>
            <consortium name="Ensembl"/>
        </authorList>
    </citation>
    <scope>IDENTIFICATION</scope>
</reference>
<dbReference type="Ensembl" id="ENSMMST00000003916.1">
    <property type="protein sequence ID" value="ENSMMSP00000003602.1"/>
    <property type="gene ID" value="ENSMMSG00000002723.1"/>
</dbReference>
<accession>A0A8C6FGF4</accession>
<evidence type="ECO:0000256" key="1">
    <source>
        <dbReference type="ARBA" id="ARBA00022734"/>
    </source>
</evidence>
<name>A0A8C6FGF4_MOSMO</name>